<comment type="similarity">
    <text evidence="1">Belongs to the peptidase M20 family.</text>
</comment>
<evidence type="ECO:0000256" key="1">
    <source>
        <dbReference type="ARBA" id="ARBA00006153"/>
    </source>
</evidence>
<protein>
    <submittedName>
        <fullName evidence="4">Zn-dependent hydrolase</fullName>
    </submittedName>
</protein>
<dbReference type="InterPro" id="IPR036264">
    <property type="entry name" value="Bact_exopeptidase_dim_dom"/>
</dbReference>
<dbReference type="RefSeq" id="WP_379187555.1">
    <property type="nucleotide sequence ID" value="NZ_JBHSOW010000028.1"/>
</dbReference>
<dbReference type="Pfam" id="PF01546">
    <property type="entry name" value="Peptidase_M20"/>
    <property type="match status" value="1"/>
</dbReference>
<comment type="caution">
    <text evidence="4">The sequence shown here is derived from an EMBL/GenBank/DDBJ whole genome shotgun (WGS) entry which is preliminary data.</text>
</comment>
<name>A0ABW0VVQ0_9BACL</name>
<dbReference type="NCBIfam" id="NF006771">
    <property type="entry name" value="PRK09290.1-5"/>
    <property type="match status" value="1"/>
</dbReference>
<organism evidence="4 5">
    <name type="scientific">Paenibacillus solisilvae</name>
    <dbReference type="NCBI Taxonomy" id="2486751"/>
    <lineage>
        <taxon>Bacteria</taxon>
        <taxon>Bacillati</taxon>
        <taxon>Bacillota</taxon>
        <taxon>Bacilli</taxon>
        <taxon>Bacillales</taxon>
        <taxon>Paenibacillaceae</taxon>
        <taxon>Paenibacillus</taxon>
    </lineage>
</organism>
<evidence type="ECO:0000256" key="2">
    <source>
        <dbReference type="ARBA" id="ARBA00022801"/>
    </source>
</evidence>
<dbReference type="Pfam" id="PF07687">
    <property type="entry name" value="M20_dimer"/>
    <property type="match status" value="1"/>
</dbReference>
<dbReference type="Proteomes" id="UP001596047">
    <property type="component" value="Unassembled WGS sequence"/>
</dbReference>
<evidence type="ECO:0000259" key="3">
    <source>
        <dbReference type="Pfam" id="PF07687"/>
    </source>
</evidence>
<dbReference type="EMBL" id="JBHSOW010000028">
    <property type="protein sequence ID" value="MFC5649067.1"/>
    <property type="molecule type" value="Genomic_DNA"/>
</dbReference>
<dbReference type="CDD" id="cd03884">
    <property type="entry name" value="M20_bAS"/>
    <property type="match status" value="1"/>
</dbReference>
<dbReference type="PANTHER" id="PTHR32494:SF5">
    <property type="entry name" value="ALLANTOATE AMIDOHYDROLASE"/>
    <property type="match status" value="1"/>
</dbReference>
<feature type="domain" description="Peptidase M20 dimerisation" evidence="3">
    <location>
        <begin position="226"/>
        <end position="319"/>
    </location>
</feature>
<dbReference type="SUPFAM" id="SSF53187">
    <property type="entry name" value="Zn-dependent exopeptidases"/>
    <property type="match status" value="1"/>
</dbReference>
<dbReference type="InterPro" id="IPR011650">
    <property type="entry name" value="Peptidase_M20_dimer"/>
</dbReference>
<proteinExistence type="inferred from homology"/>
<evidence type="ECO:0000313" key="5">
    <source>
        <dbReference type="Proteomes" id="UP001596047"/>
    </source>
</evidence>
<dbReference type="NCBIfam" id="TIGR01879">
    <property type="entry name" value="hydantase"/>
    <property type="match status" value="1"/>
</dbReference>
<dbReference type="GO" id="GO:0016787">
    <property type="term" value="F:hydrolase activity"/>
    <property type="evidence" value="ECO:0007669"/>
    <property type="project" value="UniProtKB-KW"/>
</dbReference>
<dbReference type="PIRSF" id="PIRSF001235">
    <property type="entry name" value="Amidase_carbamoylase"/>
    <property type="match status" value="1"/>
</dbReference>
<keyword evidence="2 4" id="KW-0378">Hydrolase</keyword>
<dbReference type="InterPro" id="IPR002933">
    <property type="entry name" value="Peptidase_M20"/>
</dbReference>
<reference evidence="5" key="1">
    <citation type="journal article" date="2019" name="Int. J. Syst. Evol. Microbiol.">
        <title>The Global Catalogue of Microorganisms (GCM) 10K type strain sequencing project: providing services to taxonomists for standard genome sequencing and annotation.</title>
        <authorList>
            <consortium name="The Broad Institute Genomics Platform"/>
            <consortium name="The Broad Institute Genome Sequencing Center for Infectious Disease"/>
            <person name="Wu L."/>
            <person name="Ma J."/>
        </authorList>
    </citation>
    <scope>NUCLEOTIDE SEQUENCE [LARGE SCALE GENOMIC DNA]</scope>
    <source>
        <strain evidence="5">CGMCC 1.3240</strain>
    </source>
</reference>
<dbReference type="Gene3D" id="3.30.70.360">
    <property type="match status" value="1"/>
</dbReference>
<evidence type="ECO:0000313" key="4">
    <source>
        <dbReference type="EMBL" id="MFC5649067.1"/>
    </source>
</evidence>
<dbReference type="Gene3D" id="3.40.630.10">
    <property type="entry name" value="Zn peptidases"/>
    <property type="match status" value="1"/>
</dbReference>
<dbReference type="InterPro" id="IPR010158">
    <property type="entry name" value="Amidase_Cbmase"/>
</dbReference>
<keyword evidence="5" id="KW-1185">Reference proteome</keyword>
<sequence length="428" mass="46597">MSESHASPFVSFKAEWIGLEAERRLVRLSQYGADDRGGVTRLLYSASWIDAQQALAAQMAEDGLEVRLDSVGNLYGRLQGEAENEGVIVTGSHLDTVVGGGKYDGAFGIVAGMMALRSLKERYGRPRRSIEVVSLCEEEGSRFPLTCWGSGRILGSYSSAIAATIEDGDGITLQAAMQEAGFANEEKEPIRSDIAAFVELHIEQGGRLEDEGLSIGIVDRIVAQKRATVTVRGRSNHAGTTPMHLRKDALAAAVEMIEKLYRKVNEEGGPLVATVGFMKLVPNTPNVIPEQVTFTVDMRHPDDFVLDNCFAACKAEFNASASRLGLSLNMDLWMDSKSVAMNASLQGLLREQCDRSGVRWRTMASGAGHDAQLFAPFYPTALLFVPSRGGISHSEHEYTSPEELGTGIERLTELLYELGYRNREGNAS</sequence>
<dbReference type="SUPFAM" id="SSF55031">
    <property type="entry name" value="Bacterial exopeptidase dimerisation domain"/>
    <property type="match status" value="1"/>
</dbReference>
<gene>
    <name evidence="4" type="ORF">ACFPYJ_07970</name>
</gene>
<dbReference type="PANTHER" id="PTHR32494">
    <property type="entry name" value="ALLANTOATE DEIMINASE-RELATED"/>
    <property type="match status" value="1"/>
</dbReference>
<accession>A0ABW0VVQ0</accession>